<evidence type="ECO:0000313" key="8">
    <source>
        <dbReference type="Proteomes" id="UP000234275"/>
    </source>
</evidence>
<keyword evidence="3" id="KW-0274">FAD</keyword>
<keyword evidence="5" id="KW-0472">Membrane</keyword>
<feature type="transmembrane region" description="Helical" evidence="5">
    <location>
        <begin position="454"/>
        <end position="471"/>
    </location>
</feature>
<dbReference type="VEuPathDB" id="FungiDB:P170DRAFT_400309"/>
<dbReference type="STRING" id="1392250.A0A2I2GF05"/>
<gene>
    <name evidence="7" type="ORF">P170DRAFT_400309</name>
</gene>
<keyword evidence="2" id="KW-0285">Flavoprotein</keyword>
<evidence type="ECO:0000256" key="4">
    <source>
        <dbReference type="ARBA" id="ARBA00023002"/>
    </source>
</evidence>
<dbReference type="EMBL" id="MSFO01000002">
    <property type="protein sequence ID" value="PLB51431.1"/>
    <property type="molecule type" value="Genomic_DNA"/>
</dbReference>
<evidence type="ECO:0000256" key="1">
    <source>
        <dbReference type="ARBA" id="ARBA00007992"/>
    </source>
</evidence>
<sequence>MGSAERPFRVIVVGGGVGGLTAAHTLHRAGIDYVVLEKGLVAPPMGASIGIYPHGSRILEQIGCLADVEAECVSLGKSQNLLPDGRTIFSSDFFHYSRTYHGYPIPVLERRRFLEILYENTPDKTKIRSETAVVDVIDHDKGVKVVLADGSVEEGDLVLGCDGVHSNIRNIMWRNANAAVPGLITTAEKKSLICDWTALAGFSPTVPGMSNCNMTCTHYPGKSFLVIGQKKYTFWFVFFKNEETRYWPSSPRWTAQDAEKRAAECADCPISDTQVFGELWRSRVRGDLVNVEEGLFKHMYFGRIVLAGDAVHKMTPNIGLGGNASMESVVVLSNLLHRAVQAHSSGKPDKKMLGAILEEYQTLRYDRMQKVIHFSGEATRLQAWDSLYYKAMSRVIPYLPDTTSAKKTGELIKAAAKLDYVPTSPARKGTVAWEDEGQRVLGAHQAVVSSFRRLIQIPVVLLSFGLSFFYLSGIKL</sequence>
<dbReference type="PANTHER" id="PTHR47356">
    <property type="entry name" value="FAD-DEPENDENT MONOOXYGENASE ASQG-RELATED"/>
    <property type="match status" value="1"/>
</dbReference>
<keyword evidence="7" id="KW-0503">Monooxygenase</keyword>
<keyword evidence="5" id="KW-1133">Transmembrane helix</keyword>
<dbReference type="SUPFAM" id="SSF51905">
    <property type="entry name" value="FAD/NAD(P)-binding domain"/>
    <property type="match status" value="1"/>
</dbReference>
<dbReference type="GO" id="GO:0004497">
    <property type="term" value="F:monooxygenase activity"/>
    <property type="evidence" value="ECO:0007669"/>
    <property type="project" value="UniProtKB-KW"/>
</dbReference>
<comment type="caution">
    <text evidence="7">The sequence shown here is derived from an EMBL/GenBank/DDBJ whole genome shotgun (WGS) entry which is preliminary data.</text>
</comment>
<dbReference type="InterPro" id="IPR036188">
    <property type="entry name" value="FAD/NAD-bd_sf"/>
</dbReference>
<evidence type="ECO:0000256" key="5">
    <source>
        <dbReference type="SAM" id="Phobius"/>
    </source>
</evidence>
<proteinExistence type="inferred from homology"/>
<dbReference type="Pfam" id="PF01494">
    <property type="entry name" value="FAD_binding_3"/>
    <property type="match status" value="1"/>
</dbReference>
<accession>A0A2I2GF05</accession>
<feature type="domain" description="FAD-binding" evidence="6">
    <location>
        <begin position="9"/>
        <end position="374"/>
    </location>
</feature>
<comment type="similarity">
    <text evidence="1">Belongs to the paxM FAD-dependent monooxygenase family.</text>
</comment>
<keyword evidence="8" id="KW-1185">Reference proteome</keyword>
<keyword evidence="4" id="KW-0560">Oxidoreductase</keyword>
<dbReference type="PANTHER" id="PTHR47356:SF2">
    <property type="entry name" value="FAD-BINDING DOMAIN-CONTAINING PROTEIN-RELATED"/>
    <property type="match status" value="1"/>
</dbReference>
<dbReference type="OrthoDB" id="2431938at2759"/>
<dbReference type="PRINTS" id="PR00420">
    <property type="entry name" value="RNGMNOXGNASE"/>
</dbReference>
<dbReference type="InterPro" id="IPR050562">
    <property type="entry name" value="FAD_mOase_fung"/>
</dbReference>
<dbReference type="GO" id="GO:0071949">
    <property type="term" value="F:FAD binding"/>
    <property type="evidence" value="ECO:0007669"/>
    <property type="project" value="InterPro"/>
</dbReference>
<evidence type="ECO:0000256" key="2">
    <source>
        <dbReference type="ARBA" id="ARBA00022630"/>
    </source>
</evidence>
<dbReference type="InterPro" id="IPR002938">
    <property type="entry name" value="FAD-bd"/>
</dbReference>
<name>A0A2I2GF05_9EURO</name>
<evidence type="ECO:0000256" key="3">
    <source>
        <dbReference type="ARBA" id="ARBA00022827"/>
    </source>
</evidence>
<dbReference type="Gene3D" id="3.50.50.60">
    <property type="entry name" value="FAD/NAD(P)-binding domain"/>
    <property type="match status" value="1"/>
</dbReference>
<dbReference type="Proteomes" id="UP000234275">
    <property type="component" value="Unassembled WGS sequence"/>
</dbReference>
<evidence type="ECO:0000259" key="6">
    <source>
        <dbReference type="Pfam" id="PF01494"/>
    </source>
</evidence>
<reference evidence="7 8" key="1">
    <citation type="submission" date="2016-12" db="EMBL/GenBank/DDBJ databases">
        <title>The genomes of Aspergillus section Nigri reveals drivers in fungal speciation.</title>
        <authorList>
            <consortium name="DOE Joint Genome Institute"/>
            <person name="Vesth T.C."/>
            <person name="Nybo J."/>
            <person name="Theobald S."/>
            <person name="Brandl J."/>
            <person name="Frisvad J.C."/>
            <person name="Nielsen K.F."/>
            <person name="Lyhne E.K."/>
            <person name="Kogle M.E."/>
            <person name="Kuo A."/>
            <person name="Riley R."/>
            <person name="Clum A."/>
            <person name="Nolan M."/>
            <person name="Lipzen A."/>
            <person name="Salamov A."/>
            <person name="Henrissat B."/>
            <person name="Wiebenga A."/>
            <person name="De Vries R.P."/>
            <person name="Grigoriev I.V."/>
            <person name="Mortensen U.H."/>
            <person name="Andersen M.R."/>
            <person name="Baker S.E."/>
        </authorList>
    </citation>
    <scope>NUCLEOTIDE SEQUENCE [LARGE SCALE GENOMIC DNA]</scope>
    <source>
        <strain evidence="7 8">IBT 23096</strain>
    </source>
</reference>
<dbReference type="RefSeq" id="XP_024706733.1">
    <property type="nucleotide sequence ID" value="XM_024846317.1"/>
</dbReference>
<keyword evidence="5" id="KW-0812">Transmembrane</keyword>
<organism evidence="7 8">
    <name type="scientific">Aspergillus steynii IBT 23096</name>
    <dbReference type="NCBI Taxonomy" id="1392250"/>
    <lineage>
        <taxon>Eukaryota</taxon>
        <taxon>Fungi</taxon>
        <taxon>Dikarya</taxon>
        <taxon>Ascomycota</taxon>
        <taxon>Pezizomycotina</taxon>
        <taxon>Eurotiomycetes</taxon>
        <taxon>Eurotiomycetidae</taxon>
        <taxon>Eurotiales</taxon>
        <taxon>Aspergillaceae</taxon>
        <taxon>Aspergillus</taxon>
        <taxon>Aspergillus subgen. Circumdati</taxon>
    </lineage>
</organism>
<evidence type="ECO:0000313" key="7">
    <source>
        <dbReference type="EMBL" id="PLB51431.1"/>
    </source>
</evidence>
<dbReference type="AlphaFoldDB" id="A0A2I2GF05"/>
<protein>
    <submittedName>
        <fullName evidence="7">Putative FAD-dependent monooxygenase</fullName>
    </submittedName>
</protein>
<dbReference type="GeneID" id="36554016"/>